<feature type="compositionally biased region" description="Basic and acidic residues" evidence="1">
    <location>
        <begin position="109"/>
        <end position="126"/>
    </location>
</feature>
<reference evidence="2 3" key="1">
    <citation type="submission" date="2018-06" db="EMBL/GenBank/DDBJ databases">
        <title>Comparative genomics reveals the genomic features of Rhizophagus irregularis, R. cerebriforme, R. diaphanum and Gigaspora rosea, and their symbiotic lifestyle signature.</title>
        <authorList>
            <person name="Morin E."/>
            <person name="San Clemente H."/>
            <person name="Chen E.C.H."/>
            <person name="De La Providencia I."/>
            <person name="Hainaut M."/>
            <person name="Kuo A."/>
            <person name="Kohler A."/>
            <person name="Murat C."/>
            <person name="Tang N."/>
            <person name="Roy S."/>
            <person name="Loubradou J."/>
            <person name="Henrissat B."/>
            <person name="Grigoriev I.V."/>
            <person name="Corradi N."/>
            <person name="Roux C."/>
            <person name="Martin F.M."/>
        </authorList>
    </citation>
    <scope>NUCLEOTIDE SEQUENCE [LARGE SCALE GENOMIC DNA]</scope>
    <source>
        <strain evidence="2 3">DAOM 227022</strain>
    </source>
</reference>
<comment type="caution">
    <text evidence="2">The sequence shown here is derived from an EMBL/GenBank/DDBJ whole genome shotgun (WGS) entry which is preliminary data.</text>
</comment>
<dbReference type="OrthoDB" id="10600225at2759"/>
<evidence type="ECO:0000313" key="3">
    <source>
        <dbReference type="Proteomes" id="UP000265703"/>
    </source>
</evidence>
<feature type="region of interest" description="Disordered" evidence="1">
    <location>
        <begin position="109"/>
        <end position="192"/>
    </location>
</feature>
<dbReference type="Proteomes" id="UP000265703">
    <property type="component" value="Unassembled WGS sequence"/>
</dbReference>
<sequence>MDPKTFTIPKFKEMHEYFSSVPFTTCKIIEFLRQLDFEQKIKSSEQRFQRSYAKHLESLSESQTLPQFVRDHAKKLIKELSEHDYKLLEQVRSKHVSIGDADVARVQRENKVDEEASTEKMRKDDVTSTPLTKRSRSDYESSYTPPSSEMEKLPSLADDSVFNDDNYERDVPQLSDDDSEEKEELELSDDEESDIIINENFLSFVKTVNPNNSEWKLSSG</sequence>
<gene>
    <name evidence="2" type="ORF">C1645_740459</name>
</gene>
<dbReference type="EMBL" id="QKYT01000332">
    <property type="protein sequence ID" value="RIA86990.1"/>
    <property type="molecule type" value="Genomic_DNA"/>
</dbReference>
<organism evidence="2 3">
    <name type="scientific">Glomus cerebriforme</name>
    <dbReference type="NCBI Taxonomy" id="658196"/>
    <lineage>
        <taxon>Eukaryota</taxon>
        <taxon>Fungi</taxon>
        <taxon>Fungi incertae sedis</taxon>
        <taxon>Mucoromycota</taxon>
        <taxon>Glomeromycotina</taxon>
        <taxon>Glomeromycetes</taxon>
        <taxon>Glomerales</taxon>
        <taxon>Glomeraceae</taxon>
        <taxon>Glomus</taxon>
    </lineage>
</organism>
<dbReference type="AlphaFoldDB" id="A0A397SLB7"/>
<proteinExistence type="predicted"/>
<protein>
    <submittedName>
        <fullName evidence="2">Uncharacterized protein</fullName>
    </submittedName>
</protein>
<evidence type="ECO:0000256" key="1">
    <source>
        <dbReference type="SAM" id="MobiDB-lite"/>
    </source>
</evidence>
<keyword evidence="3" id="KW-1185">Reference proteome</keyword>
<feature type="compositionally biased region" description="Acidic residues" evidence="1">
    <location>
        <begin position="175"/>
        <end position="192"/>
    </location>
</feature>
<evidence type="ECO:0000313" key="2">
    <source>
        <dbReference type="EMBL" id="RIA86990.1"/>
    </source>
</evidence>
<name>A0A397SLB7_9GLOM</name>
<accession>A0A397SLB7</accession>